<evidence type="ECO:0000256" key="4">
    <source>
        <dbReference type="ARBA" id="ARBA00022726"/>
    </source>
</evidence>
<keyword evidence="2" id="KW-0328">Glycosyltransferase</keyword>
<name>A0ABQ9WFR8_SAGOE</name>
<dbReference type="Gene3D" id="3.40.50.1580">
    <property type="entry name" value="Nucleoside phosphorylase domain"/>
    <property type="match status" value="1"/>
</dbReference>
<dbReference type="Pfam" id="PF01048">
    <property type="entry name" value="PNP_UDP_1"/>
    <property type="match status" value="1"/>
</dbReference>
<dbReference type="PROSITE" id="PS01240">
    <property type="entry name" value="PNP_MTAP_2"/>
    <property type="match status" value="1"/>
</dbReference>
<dbReference type="EMBL" id="JASSZA010000001">
    <property type="protein sequence ID" value="KAK2119844.1"/>
    <property type="molecule type" value="Genomic_DNA"/>
</dbReference>
<accession>A0ABQ9WFR8</accession>
<evidence type="ECO:0000256" key="3">
    <source>
        <dbReference type="ARBA" id="ARBA00022679"/>
    </source>
</evidence>
<evidence type="ECO:0000313" key="6">
    <source>
        <dbReference type="EMBL" id="KAK2119844.1"/>
    </source>
</evidence>
<evidence type="ECO:0000313" key="7">
    <source>
        <dbReference type="Proteomes" id="UP001266305"/>
    </source>
</evidence>
<dbReference type="InterPro" id="IPR000845">
    <property type="entry name" value="Nucleoside_phosphorylase_d"/>
</dbReference>
<sequence>MTELGHQCLDTSSQLYFAVGPAGGDIGHILALLASILEVQFPGMAGLHCYTCPRIPRTMWVSIGIIGGTGLDDPEILEGRTEKYVDTPFGKVEPHHGSHLQHVRHFLMAGCKSQVHQHFIQRMTVGTILRHGRQHTIMPSKVNYQANIWALKEEGCTHVIVTTACGSLREDIQPGDIVIIDQFIDRMLWMKTEPPGLDGDGV</sequence>
<proteinExistence type="inferred from homology"/>
<comment type="caution">
    <text evidence="6">The sequence shown here is derived from an EMBL/GenBank/DDBJ whole genome shotgun (WGS) entry which is preliminary data.</text>
</comment>
<dbReference type="SUPFAM" id="SSF53167">
    <property type="entry name" value="Purine and uridine phosphorylases"/>
    <property type="match status" value="1"/>
</dbReference>
<dbReference type="InterPro" id="IPR035994">
    <property type="entry name" value="Nucleoside_phosphorylase_sf"/>
</dbReference>
<keyword evidence="4" id="KW-0660">Purine salvage</keyword>
<evidence type="ECO:0000256" key="2">
    <source>
        <dbReference type="ARBA" id="ARBA00022676"/>
    </source>
</evidence>
<keyword evidence="3" id="KW-0808">Transferase</keyword>
<dbReference type="Proteomes" id="UP001266305">
    <property type="component" value="Unassembled WGS sequence"/>
</dbReference>
<evidence type="ECO:0000259" key="5">
    <source>
        <dbReference type="Pfam" id="PF01048"/>
    </source>
</evidence>
<gene>
    <name evidence="6" type="ORF">P7K49_001230</name>
</gene>
<dbReference type="InterPro" id="IPR018099">
    <property type="entry name" value="Purine_phosphorylase-2_CS"/>
</dbReference>
<protein>
    <recommendedName>
        <fullName evidence="5">Nucleoside phosphorylase domain-containing protein</fullName>
    </recommendedName>
</protein>
<comment type="similarity">
    <text evidence="1">Belongs to the PNP/MTAP phosphorylase family.</text>
</comment>
<dbReference type="InterPro" id="IPR010044">
    <property type="entry name" value="MTAP"/>
</dbReference>
<keyword evidence="7" id="KW-1185">Reference proteome</keyword>
<organism evidence="6 7">
    <name type="scientific">Saguinus oedipus</name>
    <name type="common">Cotton-top tamarin</name>
    <name type="synonym">Oedipomidas oedipus</name>
    <dbReference type="NCBI Taxonomy" id="9490"/>
    <lineage>
        <taxon>Eukaryota</taxon>
        <taxon>Metazoa</taxon>
        <taxon>Chordata</taxon>
        <taxon>Craniata</taxon>
        <taxon>Vertebrata</taxon>
        <taxon>Euteleostomi</taxon>
        <taxon>Mammalia</taxon>
        <taxon>Eutheria</taxon>
        <taxon>Euarchontoglires</taxon>
        <taxon>Primates</taxon>
        <taxon>Haplorrhini</taxon>
        <taxon>Platyrrhini</taxon>
        <taxon>Cebidae</taxon>
        <taxon>Callitrichinae</taxon>
        <taxon>Saguinus</taxon>
    </lineage>
</organism>
<dbReference type="PANTHER" id="PTHR42679:SF2">
    <property type="entry name" value="S-METHYL-5'-THIOADENOSINE PHOSPHORYLASE"/>
    <property type="match status" value="1"/>
</dbReference>
<evidence type="ECO:0000256" key="1">
    <source>
        <dbReference type="ARBA" id="ARBA00006751"/>
    </source>
</evidence>
<feature type="domain" description="Nucleoside phosphorylase" evidence="5">
    <location>
        <begin position="63"/>
        <end position="185"/>
    </location>
</feature>
<reference evidence="6 7" key="1">
    <citation type="submission" date="2023-05" db="EMBL/GenBank/DDBJ databases">
        <title>B98-5 Cell Line De Novo Hybrid Assembly: An Optical Mapping Approach.</title>
        <authorList>
            <person name="Kananen K."/>
            <person name="Auerbach J.A."/>
            <person name="Kautto E."/>
            <person name="Blachly J.S."/>
        </authorList>
    </citation>
    <scope>NUCLEOTIDE SEQUENCE [LARGE SCALE GENOMIC DNA]</scope>
    <source>
        <strain evidence="6">B95-8</strain>
        <tissue evidence="6">Cell line</tissue>
    </source>
</reference>
<dbReference type="PANTHER" id="PTHR42679">
    <property type="entry name" value="S-METHYL-5'-THIOADENOSINE PHOSPHORYLASE"/>
    <property type="match status" value="1"/>
</dbReference>